<evidence type="ECO:0000313" key="4">
    <source>
        <dbReference type="EMBL" id="RGK48317.1"/>
    </source>
</evidence>
<dbReference type="PANTHER" id="PTHR43727">
    <property type="entry name" value="DIAMINOPIMELATE DECARBOXYLASE"/>
    <property type="match status" value="1"/>
</dbReference>
<evidence type="ECO:0000256" key="1">
    <source>
        <dbReference type="ARBA" id="ARBA00001933"/>
    </source>
</evidence>
<name>A0A8B2Z4Q6_9LACO</name>
<dbReference type="GO" id="GO:0008836">
    <property type="term" value="F:diaminopimelate decarboxylase activity"/>
    <property type="evidence" value="ECO:0007669"/>
    <property type="project" value="TreeGrafter"/>
</dbReference>
<organism evidence="4 5">
    <name type="scientific">Ligilactobacillus ruminis</name>
    <dbReference type="NCBI Taxonomy" id="1623"/>
    <lineage>
        <taxon>Bacteria</taxon>
        <taxon>Bacillati</taxon>
        <taxon>Bacillota</taxon>
        <taxon>Bacilli</taxon>
        <taxon>Lactobacillales</taxon>
        <taxon>Lactobacillaceae</taxon>
        <taxon>Ligilactobacillus</taxon>
    </lineage>
</organism>
<dbReference type="EMBL" id="QSQR01000001">
    <property type="protein sequence ID" value="RGK48317.1"/>
    <property type="molecule type" value="Genomic_DNA"/>
</dbReference>
<gene>
    <name evidence="4" type="ORF">DXD09_00865</name>
</gene>
<comment type="cofactor">
    <cofactor evidence="1">
        <name>pyridoxal 5'-phosphate</name>
        <dbReference type="ChEBI" id="CHEBI:597326"/>
    </cofactor>
</comment>
<accession>A0A8B2Z4Q6</accession>
<keyword evidence="2" id="KW-0663">Pyridoxal phosphate</keyword>
<proteinExistence type="predicted"/>
<evidence type="ECO:0000256" key="2">
    <source>
        <dbReference type="ARBA" id="ARBA00022898"/>
    </source>
</evidence>
<evidence type="ECO:0000313" key="5">
    <source>
        <dbReference type="Proteomes" id="UP000260790"/>
    </source>
</evidence>
<dbReference type="Gene3D" id="3.20.20.10">
    <property type="entry name" value="Alanine racemase"/>
    <property type="match status" value="1"/>
</dbReference>
<dbReference type="Pfam" id="PF02784">
    <property type="entry name" value="Orn_Arg_deC_N"/>
    <property type="match status" value="1"/>
</dbReference>
<dbReference type="RefSeq" id="WP_117642139.1">
    <property type="nucleotide sequence ID" value="NZ_JAQFDM010000005.1"/>
</dbReference>
<dbReference type="InterPro" id="IPR022644">
    <property type="entry name" value="De-COase2_N"/>
</dbReference>
<dbReference type="InterPro" id="IPR029066">
    <property type="entry name" value="PLP-binding_barrel"/>
</dbReference>
<protein>
    <submittedName>
        <fullName evidence="4">Pyridoxal-dependent decarboxylase</fullName>
    </submittedName>
</protein>
<dbReference type="PANTHER" id="PTHR43727:SF3">
    <property type="entry name" value="GROUP IV DECARBOXYLASE"/>
    <property type="match status" value="1"/>
</dbReference>
<evidence type="ECO:0000259" key="3">
    <source>
        <dbReference type="Pfam" id="PF02784"/>
    </source>
</evidence>
<reference evidence="4 5" key="1">
    <citation type="submission" date="2018-08" db="EMBL/GenBank/DDBJ databases">
        <title>A genome reference for cultivated species of the human gut microbiota.</title>
        <authorList>
            <person name="Zou Y."/>
            <person name="Xue W."/>
            <person name="Luo G."/>
        </authorList>
    </citation>
    <scope>NUCLEOTIDE SEQUENCE [LARGE SCALE GENOMIC DNA]</scope>
    <source>
        <strain evidence="4 5">TF10-9AT</strain>
    </source>
</reference>
<comment type="caution">
    <text evidence="4">The sequence shown here is derived from an EMBL/GenBank/DDBJ whole genome shotgun (WGS) entry which is preliminary data.</text>
</comment>
<dbReference type="InterPro" id="IPR009006">
    <property type="entry name" value="Ala_racemase/Decarboxylase_C"/>
</dbReference>
<dbReference type="SUPFAM" id="SSF51419">
    <property type="entry name" value="PLP-binding barrel"/>
    <property type="match status" value="1"/>
</dbReference>
<feature type="domain" description="Orn/DAP/Arg decarboxylase 2 N-terminal" evidence="3">
    <location>
        <begin position="41"/>
        <end position="283"/>
    </location>
</feature>
<dbReference type="AlphaFoldDB" id="A0A8B2Z4Q6"/>
<dbReference type="Proteomes" id="UP000260790">
    <property type="component" value="Unassembled WGS sequence"/>
</dbReference>
<dbReference type="GO" id="GO:0009089">
    <property type="term" value="P:lysine biosynthetic process via diaminopimelate"/>
    <property type="evidence" value="ECO:0007669"/>
    <property type="project" value="TreeGrafter"/>
</dbReference>
<sequence>MSKKLQKKINTETLINLSKEYGNAFYLLDSDAFKENYVELSNAFKKYYPKFNIAYSYKTNYIPKLVKIVNDFGGYAEIVSDMEEQIAIHSGVEYNRIIWNGPIKNKEKIEEFLLCGGMVNIDSKQEADIIFSIAKRHLDKKLHVGVRCNFDVNDGVMSRFGIDVEGNDFDYVLSYVKNAKNIDLVELQCHFAKRLSKYWSKRADGMLNIYDRVVKDYNLKPQRIDLGGGIYGKMPDDLKNQLGLGNSENYDSYAEAAAKKFADHFANVPDAPELVIEPGSALAGDCMKFVSRIETFKNVRGKDIATVIGSQKNISMSGINPPYEIVPGLREEETIDYKDVDIAGFTCIEGDVLVRNHNGKLSIGDFLVISNCGSYSVVMKPPFILPNFAVLDICGDNCEVIKRAENFEDLFRTYSF</sequence>
<dbReference type="Gene3D" id="2.40.37.10">
    <property type="entry name" value="Lyase, Ornithine Decarboxylase, Chain A, domain 1"/>
    <property type="match status" value="1"/>
</dbReference>
<dbReference type="SUPFAM" id="SSF50621">
    <property type="entry name" value="Alanine racemase C-terminal domain-like"/>
    <property type="match status" value="1"/>
</dbReference>